<dbReference type="GeneID" id="25258613"/>
<organism evidence="1 2">
    <name type="scientific">Mitosporidium daphniae</name>
    <dbReference type="NCBI Taxonomy" id="1485682"/>
    <lineage>
        <taxon>Eukaryota</taxon>
        <taxon>Fungi</taxon>
        <taxon>Fungi incertae sedis</taxon>
        <taxon>Microsporidia</taxon>
        <taxon>Mitosporidium</taxon>
    </lineage>
</organism>
<protein>
    <submittedName>
        <fullName evidence="1">Uncharacterized protein</fullName>
    </submittedName>
</protein>
<evidence type="ECO:0000313" key="2">
    <source>
        <dbReference type="Proteomes" id="UP000029725"/>
    </source>
</evidence>
<comment type="caution">
    <text evidence="1">The sequence shown here is derived from an EMBL/GenBank/DDBJ whole genome shotgun (WGS) entry which is preliminary data.</text>
</comment>
<sequence>MMVSQSQTRFPGGSEPPDCLQIRDLILGTFNESLVAIPENSEIDKQLLTLDEHEAKEELHSNWIKVKEKYAELGILYSPDKGQKRCMGFGSSKGSK</sequence>
<evidence type="ECO:0000313" key="1">
    <source>
        <dbReference type="EMBL" id="KGG52498.1"/>
    </source>
</evidence>
<dbReference type="AlphaFoldDB" id="A0A098VTR7"/>
<dbReference type="HOGENOM" id="CLU_2360185_0_0_1"/>
<proteinExistence type="predicted"/>
<name>A0A098VTR7_9MICR</name>
<dbReference type="VEuPathDB" id="MicrosporidiaDB:DI09_167p20"/>
<dbReference type="EMBL" id="JMKJ01000074">
    <property type="protein sequence ID" value="KGG52498.1"/>
    <property type="molecule type" value="Genomic_DNA"/>
</dbReference>
<reference evidence="1 2" key="1">
    <citation type="submission" date="2014-04" db="EMBL/GenBank/DDBJ databases">
        <title>A new species of microsporidia sheds light on the evolution of extreme parasitism.</title>
        <authorList>
            <person name="Haag K.L."/>
            <person name="James T.Y."/>
            <person name="Larsson R."/>
            <person name="Schaer T.M."/>
            <person name="Refardt D."/>
            <person name="Pombert J.-F."/>
            <person name="Ebert D."/>
        </authorList>
    </citation>
    <scope>NUCLEOTIDE SEQUENCE [LARGE SCALE GENOMIC DNA]</scope>
    <source>
        <strain evidence="1 2">UGP3</strain>
        <tissue evidence="1">Spores</tissue>
    </source>
</reference>
<keyword evidence="2" id="KW-1185">Reference proteome</keyword>
<gene>
    <name evidence="1" type="ORF">DI09_167p20</name>
</gene>
<dbReference type="RefSeq" id="XP_013238934.1">
    <property type="nucleotide sequence ID" value="XM_013383480.1"/>
</dbReference>
<dbReference type="Proteomes" id="UP000029725">
    <property type="component" value="Unassembled WGS sequence"/>
</dbReference>
<accession>A0A098VTR7</accession>